<accession>A1WY58</accession>
<dbReference type="PANTHER" id="PTHR34148:SF1">
    <property type="entry name" value="ADENOSYLCOBINAMIDE-GDP RIBAZOLETRANSFERASE"/>
    <property type="match status" value="1"/>
</dbReference>
<dbReference type="GO" id="GO:0005886">
    <property type="term" value="C:plasma membrane"/>
    <property type="evidence" value="ECO:0007669"/>
    <property type="project" value="UniProtKB-SubCell"/>
</dbReference>
<comment type="function">
    <text evidence="14 19">Joins adenosylcobinamide-GDP and alpha-ribazole to generate adenosylcobalamin (Ado-cobalamin). Also synthesizes adenosylcobalamin 5'-phosphate from adenosylcobinamide-GDP and alpha-ribazole 5'-phosphate.</text>
</comment>
<dbReference type="GO" id="GO:0008818">
    <property type="term" value="F:cobalamin 5'-phosphate synthase activity"/>
    <property type="evidence" value="ECO:0007669"/>
    <property type="project" value="UniProtKB-UniRule"/>
</dbReference>
<keyword evidence="19" id="KW-0997">Cell inner membrane</keyword>
<dbReference type="NCBIfam" id="NF001278">
    <property type="entry name" value="PRK00235.1-5"/>
    <property type="match status" value="1"/>
</dbReference>
<comment type="subcellular location">
    <subcellularLocation>
        <location evidence="19">Cell inner membrane</location>
        <topology evidence="19">Multi-pass membrane protein</topology>
    </subcellularLocation>
    <subcellularLocation>
        <location evidence="2">Cell membrane</location>
        <topology evidence="2">Multi-pass membrane protein</topology>
    </subcellularLocation>
</comment>
<keyword evidence="21" id="KW-1185">Reference proteome</keyword>
<keyword evidence="13 19" id="KW-0472">Membrane</keyword>
<dbReference type="EMBL" id="CP000544">
    <property type="protein sequence ID" value="ABM62620.1"/>
    <property type="molecule type" value="Genomic_DNA"/>
</dbReference>
<name>A1WY58_HALHL</name>
<dbReference type="HOGENOM" id="CLU_057426_3_1_6"/>
<dbReference type="STRING" id="349124.Hhal_1856"/>
<feature type="transmembrane region" description="Helical" evidence="19">
    <location>
        <begin position="139"/>
        <end position="161"/>
    </location>
</feature>
<reference evidence="20 21" key="2">
    <citation type="journal article" date="2013" name="Stand. Genomic Sci.">
        <title>Complete genome sequence of Halorhodospira halophila SL1.</title>
        <authorList>
            <person name="Challacombe J.F."/>
            <person name="Majid S."/>
            <person name="Deole R."/>
            <person name="Brettin T.S."/>
            <person name="Bruce D."/>
            <person name="Delano S.F."/>
            <person name="Detter J.C."/>
            <person name="Gleasner C.D."/>
            <person name="Han C.S."/>
            <person name="Misra M."/>
            <person name="Reitenga K.G."/>
            <person name="Mikhailova N."/>
            <person name="Woyke T."/>
            <person name="Pitluck S."/>
            <person name="Nolan M."/>
            <person name="Land M.L."/>
            <person name="Saunders E."/>
            <person name="Tapia R."/>
            <person name="Lapidus A."/>
            <person name="Ivanova N."/>
            <person name="Hoff W.D."/>
        </authorList>
    </citation>
    <scope>NUCLEOTIDE SEQUENCE [LARGE SCALE GENOMIC DNA]</scope>
    <source>
        <strain evidence="21">DSM 244 / SL1</strain>
    </source>
</reference>
<feature type="transmembrane region" description="Helical" evidence="19">
    <location>
        <begin position="112"/>
        <end position="132"/>
    </location>
</feature>
<comment type="catalytic activity">
    <reaction evidence="18 19">
        <text>alpha-ribazole 5'-phosphate + adenosylcob(III)inamide-GDP = adenosylcob(III)alamin 5'-phosphate + GMP + H(+)</text>
        <dbReference type="Rhea" id="RHEA:23560"/>
        <dbReference type="ChEBI" id="CHEBI:15378"/>
        <dbReference type="ChEBI" id="CHEBI:57918"/>
        <dbReference type="ChEBI" id="CHEBI:58115"/>
        <dbReference type="ChEBI" id="CHEBI:60487"/>
        <dbReference type="ChEBI" id="CHEBI:60493"/>
        <dbReference type="EC" id="2.7.8.26"/>
    </reaction>
</comment>
<proteinExistence type="inferred from homology"/>
<evidence type="ECO:0000256" key="12">
    <source>
        <dbReference type="ARBA" id="ARBA00022989"/>
    </source>
</evidence>
<evidence type="ECO:0000256" key="4">
    <source>
        <dbReference type="ARBA" id="ARBA00010561"/>
    </source>
</evidence>
<keyword evidence="10 19" id="KW-0812">Transmembrane</keyword>
<evidence type="ECO:0000256" key="5">
    <source>
        <dbReference type="ARBA" id="ARBA00013200"/>
    </source>
</evidence>
<evidence type="ECO:0000256" key="3">
    <source>
        <dbReference type="ARBA" id="ARBA00004663"/>
    </source>
</evidence>
<comment type="pathway">
    <text evidence="3 19">Cofactor biosynthesis; adenosylcobalamin biosynthesis; adenosylcobalamin from cob(II)yrinate a,c-diamide: step 7/7.</text>
</comment>
<dbReference type="AlphaFoldDB" id="A1WY58"/>
<organism evidence="20 21">
    <name type="scientific">Halorhodospira halophila (strain DSM 244 / SL1)</name>
    <name type="common">Ectothiorhodospira halophila (strain DSM 244 / SL1)</name>
    <dbReference type="NCBI Taxonomy" id="349124"/>
    <lineage>
        <taxon>Bacteria</taxon>
        <taxon>Pseudomonadati</taxon>
        <taxon>Pseudomonadota</taxon>
        <taxon>Gammaproteobacteria</taxon>
        <taxon>Chromatiales</taxon>
        <taxon>Ectothiorhodospiraceae</taxon>
        <taxon>Halorhodospira</taxon>
    </lineage>
</organism>
<keyword evidence="8 19" id="KW-0169">Cobalamin biosynthesis</keyword>
<evidence type="ECO:0000256" key="11">
    <source>
        <dbReference type="ARBA" id="ARBA00022842"/>
    </source>
</evidence>
<evidence type="ECO:0000256" key="16">
    <source>
        <dbReference type="ARBA" id="ARBA00032853"/>
    </source>
</evidence>
<dbReference type="EC" id="2.7.8.26" evidence="5 19"/>
<evidence type="ECO:0000256" key="2">
    <source>
        <dbReference type="ARBA" id="ARBA00004651"/>
    </source>
</evidence>
<dbReference type="GO" id="GO:0009236">
    <property type="term" value="P:cobalamin biosynthetic process"/>
    <property type="evidence" value="ECO:0007669"/>
    <property type="project" value="UniProtKB-UniRule"/>
</dbReference>
<evidence type="ECO:0000256" key="17">
    <source>
        <dbReference type="ARBA" id="ARBA00048623"/>
    </source>
</evidence>
<evidence type="ECO:0000256" key="8">
    <source>
        <dbReference type="ARBA" id="ARBA00022573"/>
    </source>
</evidence>
<sequence>MTALRPLLIAITFLTRLPVPSLGRIDDEQTGASLVAYPLVGAIIGTLLILVAFATSPLPALLTAALVVVLWASLTGALHLDGLADTADAWVGGLGQRERTLEIMKDPSCGPIGVTAIIAVLLLKVAAVAALLDAGSVLAIATAAVVGRAGLTLLFLTTPYVRPGGIGEALSHFGPPGASLGSAAVVTALAALLTGWAGLAAVAAGAVTLVLAQHAMSRRIGGTTGDTAGATVELTETAALLGAAAVAASL</sequence>
<dbReference type="Proteomes" id="UP000000647">
    <property type="component" value="Chromosome"/>
</dbReference>
<dbReference type="GO" id="GO:0051073">
    <property type="term" value="F:adenosylcobinamide-GDP ribazoletransferase activity"/>
    <property type="evidence" value="ECO:0007669"/>
    <property type="project" value="UniProtKB-UniRule"/>
</dbReference>
<dbReference type="PANTHER" id="PTHR34148">
    <property type="entry name" value="ADENOSYLCOBINAMIDE-GDP RIBAZOLETRANSFERASE"/>
    <property type="match status" value="1"/>
</dbReference>
<evidence type="ECO:0000256" key="6">
    <source>
        <dbReference type="ARBA" id="ARBA00015850"/>
    </source>
</evidence>
<evidence type="ECO:0000256" key="7">
    <source>
        <dbReference type="ARBA" id="ARBA00022475"/>
    </source>
</evidence>
<keyword evidence="11 19" id="KW-0460">Magnesium</keyword>
<comment type="cofactor">
    <cofactor evidence="1 19">
        <name>Mg(2+)</name>
        <dbReference type="ChEBI" id="CHEBI:18420"/>
    </cofactor>
</comment>
<evidence type="ECO:0000313" key="20">
    <source>
        <dbReference type="EMBL" id="ABM62620.1"/>
    </source>
</evidence>
<dbReference type="KEGG" id="hha:Hhal_1856"/>
<dbReference type="RefSeq" id="WP_011814642.1">
    <property type="nucleotide sequence ID" value="NC_008789.1"/>
</dbReference>
<feature type="transmembrane region" description="Helical" evidence="19">
    <location>
        <begin position="33"/>
        <end position="53"/>
    </location>
</feature>
<comment type="similarity">
    <text evidence="4 19">Belongs to the CobS family.</text>
</comment>
<dbReference type="InterPro" id="IPR003805">
    <property type="entry name" value="CobS"/>
</dbReference>
<keyword evidence="7 19" id="KW-1003">Cell membrane</keyword>
<reference evidence="21" key="1">
    <citation type="submission" date="2006-12" db="EMBL/GenBank/DDBJ databases">
        <title>Complete sequence of Halorhodospira halophila SL1.</title>
        <authorList>
            <consortium name="US DOE Joint Genome Institute"/>
            <person name="Copeland A."/>
            <person name="Lucas S."/>
            <person name="Lapidus A."/>
            <person name="Barry K."/>
            <person name="Detter J.C."/>
            <person name="Glavina del Rio T."/>
            <person name="Hammon N."/>
            <person name="Israni S."/>
            <person name="Dalin E."/>
            <person name="Tice H."/>
            <person name="Pitluck S."/>
            <person name="Saunders E."/>
            <person name="Brettin T."/>
            <person name="Bruce D."/>
            <person name="Han C."/>
            <person name="Tapia R."/>
            <person name="Schmutz J."/>
            <person name="Larimer F."/>
            <person name="Land M."/>
            <person name="Hauser L."/>
            <person name="Kyrpides N."/>
            <person name="Mikhailova N."/>
            <person name="Hoff W."/>
            <person name="Richardson P."/>
        </authorList>
    </citation>
    <scope>NUCLEOTIDE SEQUENCE [LARGE SCALE GENOMIC DNA]</scope>
    <source>
        <strain evidence="21">DSM 244 / SL1</strain>
    </source>
</reference>
<evidence type="ECO:0000256" key="14">
    <source>
        <dbReference type="ARBA" id="ARBA00025228"/>
    </source>
</evidence>
<feature type="transmembrane region" description="Helical" evidence="19">
    <location>
        <begin position="60"/>
        <end position="80"/>
    </location>
</feature>
<evidence type="ECO:0000313" key="21">
    <source>
        <dbReference type="Proteomes" id="UP000000647"/>
    </source>
</evidence>
<evidence type="ECO:0000256" key="15">
    <source>
        <dbReference type="ARBA" id="ARBA00032605"/>
    </source>
</evidence>
<dbReference type="eggNOG" id="COG0368">
    <property type="taxonomic scope" value="Bacteria"/>
</dbReference>
<comment type="catalytic activity">
    <reaction evidence="17 19">
        <text>alpha-ribazole + adenosylcob(III)inamide-GDP = adenosylcob(III)alamin + GMP + H(+)</text>
        <dbReference type="Rhea" id="RHEA:16049"/>
        <dbReference type="ChEBI" id="CHEBI:10329"/>
        <dbReference type="ChEBI" id="CHEBI:15378"/>
        <dbReference type="ChEBI" id="CHEBI:18408"/>
        <dbReference type="ChEBI" id="CHEBI:58115"/>
        <dbReference type="ChEBI" id="CHEBI:60487"/>
        <dbReference type="EC" id="2.7.8.26"/>
    </reaction>
</comment>
<dbReference type="NCBIfam" id="TIGR00317">
    <property type="entry name" value="cobS"/>
    <property type="match status" value="1"/>
</dbReference>
<evidence type="ECO:0000256" key="13">
    <source>
        <dbReference type="ARBA" id="ARBA00023136"/>
    </source>
</evidence>
<dbReference type="HAMAP" id="MF_00719">
    <property type="entry name" value="CobS"/>
    <property type="match status" value="1"/>
</dbReference>
<gene>
    <name evidence="19" type="primary">cobS</name>
    <name evidence="20" type="ordered locus">Hhal_1856</name>
</gene>
<protein>
    <recommendedName>
        <fullName evidence="6 19">Adenosylcobinamide-GDP ribazoletransferase</fullName>
        <ecNumber evidence="5 19">2.7.8.26</ecNumber>
    </recommendedName>
    <alternativeName>
        <fullName evidence="16 19">Cobalamin synthase</fullName>
    </alternativeName>
    <alternativeName>
        <fullName evidence="15 19">Cobalamin-5'-phosphate synthase</fullName>
    </alternativeName>
</protein>
<keyword evidence="12 19" id="KW-1133">Transmembrane helix</keyword>
<evidence type="ECO:0000256" key="19">
    <source>
        <dbReference type="HAMAP-Rule" id="MF_00719"/>
    </source>
</evidence>
<feature type="transmembrane region" description="Helical" evidence="19">
    <location>
        <begin position="181"/>
        <end position="211"/>
    </location>
</feature>
<dbReference type="UniPathway" id="UPA00148">
    <property type="reaction ID" value="UER00238"/>
</dbReference>
<dbReference type="Pfam" id="PF02654">
    <property type="entry name" value="CobS"/>
    <property type="match status" value="1"/>
</dbReference>
<evidence type="ECO:0000256" key="1">
    <source>
        <dbReference type="ARBA" id="ARBA00001946"/>
    </source>
</evidence>
<evidence type="ECO:0000256" key="9">
    <source>
        <dbReference type="ARBA" id="ARBA00022679"/>
    </source>
</evidence>
<evidence type="ECO:0000256" key="18">
    <source>
        <dbReference type="ARBA" id="ARBA00049504"/>
    </source>
</evidence>
<evidence type="ECO:0000256" key="10">
    <source>
        <dbReference type="ARBA" id="ARBA00022692"/>
    </source>
</evidence>
<keyword evidence="9 19" id="KW-0808">Transferase</keyword>